<dbReference type="EMBL" id="QROY01000023">
    <property type="protein sequence ID" value="RHL64590.1"/>
    <property type="molecule type" value="Genomic_DNA"/>
</dbReference>
<proteinExistence type="predicted"/>
<evidence type="ECO:0000313" key="2">
    <source>
        <dbReference type="Proteomes" id="UP000285201"/>
    </source>
</evidence>
<name>A0A415M7D3_9FIRM</name>
<protein>
    <submittedName>
        <fullName evidence="1">Uncharacterized protein</fullName>
    </submittedName>
</protein>
<evidence type="ECO:0000313" key="1">
    <source>
        <dbReference type="EMBL" id="RHL64590.1"/>
    </source>
</evidence>
<comment type="caution">
    <text evidence="1">The sequence shown here is derived from an EMBL/GenBank/DDBJ whole genome shotgun (WGS) entry which is preliminary data.</text>
</comment>
<dbReference type="Proteomes" id="UP000285201">
    <property type="component" value="Unassembled WGS sequence"/>
</dbReference>
<sequence length="282" mass="33650">MRIKEEENSYVVEPDEAKHEGVVKIYRDNATIKLDYEKNQDFINIVKNAGYKWDGTNWGMKIINSKIQGEFKDRRIEIGNILLNNGFAVEFEKLEEAEKAIDGDYIKAPDKWVIIDTERDGDYIRMGWKTNDERMLKEALKIKYSKKINDSCVIIRLSMYNYNNILDFAQNNGFSLTKDNYYIKKAVERLKIKQHRYTPKAYIFEYFDGIKGEQEIYTDEELAMFHYEYTLEHLTDKEKAKLEYFRLFEVEATEEQIQDIKENGYNEDNGTKWIRDIQSYKN</sequence>
<dbReference type="AlphaFoldDB" id="A0A415M7D3"/>
<gene>
    <name evidence="1" type="ORF">DW007_15495</name>
</gene>
<reference evidence="1 2" key="1">
    <citation type="submission" date="2018-08" db="EMBL/GenBank/DDBJ databases">
        <title>A genome reference for cultivated species of the human gut microbiota.</title>
        <authorList>
            <person name="Zou Y."/>
            <person name="Xue W."/>
            <person name="Luo G."/>
        </authorList>
    </citation>
    <scope>NUCLEOTIDE SEQUENCE [LARGE SCALE GENOMIC DNA]</scope>
    <source>
        <strain evidence="1 2">AF36-7BH</strain>
    </source>
</reference>
<organism evidence="1 2">
    <name type="scientific">Lachnospira eligens</name>
    <dbReference type="NCBI Taxonomy" id="39485"/>
    <lineage>
        <taxon>Bacteria</taxon>
        <taxon>Bacillati</taxon>
        <taxon>Bacillota</taxon>
        <taxon>Clostridia</taxon>
        <taxon>Lachnospirales</taxon>
        <taxon>Lachnospiraceae</taxon>
        <taxon>Lachnospira</taxon>
    </lineage>
</organism>
<dbReference type="RefSeq" id="WP_118371349.1">
    <property type="nucleotide sequence ID" value="NZ_QROY01000023.1"/>
</dbReference>
<accession>A0A415M7D3</accession>